<dbReference type="CDD" id="cd06261">
    <property type="entry name" value="TM_PBP2"/>
    <property type="match status" value="1"/>
</dbReference>
<dbReference type="InterPro" id="IPR035906">
    <property type="entry name" value="MetI-like_sf"/>
</dbReference>
<feature type="transmembrane region" description="Helical" evidence="7">
    <location>
        <begin position="98"/>
        <end position="119"/>
    </location>
</feature>
<dbReference type="InterPro" id="IPR000515">
    <property type="entry name" value="MetI-like"/>
</dbReference>
<gene>
    <name evidence="9" type="ORF">GI584_07275</name>
</gene>
<evidence type="ECO:0000256" key="7">
    <source>
        <dbReference type="RuleBase" id="RU363032"/>
    </source>
</evidence>
<keyword evidence="4 7" id="KW-0812">Transmembrane</keyword>
<feature type="domain" description="ABC transmembrane type-1" evidence="8">
    <location>
        <begin position="61"/>
        <end position="250"/>
    </location>
</feature>
<dbReference type="SUPFAM" id="SSF161098">
    <property type="entry name" value="MetI-like"/>
    <property type="match status" value="1"/>
</dbReference>
<evidence type="ECO:0000256" key="1">
    <source>
        <dbReference type="ARBA" id="ARBA00004651"/>
    </source>
</evidence>
<evidence type="ECO:0000256" key="6">
    <source>
        <dbReference type="ARBA" id="ARBA00023136"/>
    </source>
</evidence>
<feature type="transmembrane region" description="Helical" evidence="7">
    <location>
        <begin position="227"/>
        <end position="246"/>
    </location>
</feature>
<feature type="transmembrane region" description="Helical" evidence="7">
    <location>
        <begin position="61"/>
        <end position="86"/>
    </location>
</feature>
<comment type="subcellular location">
    <subcellularLocation>
        <location evidence="1 7">Cell membrane</location>
        <topology evidence="1 7">Multi-pass membrane protein</topology>
    </subcellularLocation>
</comment>
<keyword evidence="5 7" id="KW-1133">Transmembrane helix</keyword>
<evidence type="ECO:0000256" key="3">
    <source>
        <dbReference type="ARBA" id="ARBA00022475"/>
    </source>
</evidence>
<dbReference type="Proteomes" id="UP000339690">
    <property type="component" value="Chromosome"/>
</dbReference>
<comment type="similarity">
    <text evidence="7">Belongs to the binding-protein-dependent transport system permease family.</text>
</comment>
<keyword evidence="6 7" id="KW-0472">Membrane</keyword>
<proteinExistence type="inferred from homology"/>
<dbReference type="PROSITE" id="PS50928">
    <property type="entry name" value="ABC_TM1"/>
    <property type="match status" value="1"/>
</dbReference>
<dbReference type="AlphaFoldDB" id="A0A5Q2TII1"/>
<name>A0A5Q2TII1_9BACI</name>
<dbReference type="PANTHER" id="PTHR43386">
    <property type="entry name" value="OLIGOPEPTIDE TRANSPORT SYSTEM PERMEASE PROTEIN APPC"/>
    <property type="match status" value="1"/>
</dbReference>
<evidence type="ECO:0000256" key="5">
    <source>
        <dbReference type="ARBA" id="ARBA00022989"/>
    </source>
</evidence>
<dbReference type="Pfam" id="PF00528">
    <property type="entry name" value="BPD_transp_1"/>
    <property type="match status" value="1"/>
</dbReference>
<protein>
    <submittedName>
        <fullName evidence="9">ABC transporter permease subunit</fullName>
    </submittedName>
</protein>
<evidence type="ECO:0000313" key="9">
    <source>
        <dbReference type="EMBL" id="QGH33832.1"/>
    </source>
</evidence>
<dbReference type="InterPro" id="IPR050366">
    <property type="entry name" value="BP-dependent_transpt_permease"/>
</dbReference>
<accession>A0A5Q2TII1</accession>
<keyword evidence="3" id="KW-1003">Cell membrane</keyword>
<feature type="transmembrane region" description="Helical" evidence="7">
    <location>
        <begin position="173"/>
        <end position="194"/>
    </location>
</feature>
<sequence>MKKNMLIPLLVFLVFYMLSFVISNDTIDLDLIGKNQAPSLLHLFGTDWLGRDMLLRTLKGIQLSITLGIVTALLSTCLGLLLSLLATVNPYLDKMVSWLIDLFLSLPHLVTLILISFVLGGGFKGVVIGLMLTHWPAITRILRAELLQLQTMPFVQISKRLGKGFWWRARHHFLPHLFPQLMVGFTLIFPHAILHEASITFLGFGLSAEQPAIGIILSESMQYLSSGMWWLSFFPGLTLLVMIMLFQRFANAFKLHLERDRSYENYFRG</sequence>
<dbReference type="Gene3D" id="1.10.3720.10">
    <property type="entry name" value="MetI-like"/>
    <property type="match status" value="1"/>
</dbReference>
<evidence type="ECO:0000256" key="4">
    <source>
        <dbReference type="ARBA" id="ARBA00022692"/>
    </source>
</evidence>
<evidence type="ECO:0000313" key="10">
    <source>
        <dbReference type="Proteomes" id="UP000339690"/>
    </source>
</evidence>
<dbReference type="GO" id="GO:0005886">
    <property type="term" value="C:plasma membrane"/>
    <property type="evidence" value="ECO:0007669"/>
    <property type="project" value="UniProtKB-SubCell"/>
</dbReference>
<dbReference type="KEGG" id="grc:GI584_07275"/>
<keyword evidence="2 7" id="KW-0813">Transport</keyword>
<dbReference type="EMBL" id="CP045915">
    <property type="protein sequence ID" value="QGH33832.1"/>
    <property type="molecule type" value="Genomic_DNA"/>
</dbReference>
<dbReference type="GO" id="GO:0055085">
    <property type="term" value="P:transmembrane transport"/>
    <property type="evidence" value="ECO:0007669"/>
    <property type="project" value="InterPro"/>
</dbReference>
<dbReference type="PANTHER" id="PTHR43386:SF23">
    <property type="entry name" value="ABC TRANSPORTER"/>
    <property type="match status" value="1"/>
</dbReference>
<evidence type="ECO:0000256" key="2">
    <source>
        <dbReference type="ARBA" id="ARBA00022448"/>
    </source>
</evidence>
<keyword evidence="10" id="KW-1185">Reference proteome</keyword>
<reference evidence="9 10" key="1">
    <citation type="submission" date="2019-11" db="EMBL/GenBank/DDBJ databases">
        <title>Gracilibacillus salitolerans sp. nov., a moderate halophile isolated from a saline soil in northwest China.</title>
        <authorList>
            <person name="Gan L."/>
        </authorList>
    </citation>
    <scope>NUCLEOTIDE SEQUENCE [LARGE SCALE GENOMIC DNA]</scope>
    <source>
        <strain evidence="9 10">SCU50</strain>
    </source>
</reference>
<organism evidence="9 10">
    <name type="scientific">Gracilibacillus salitolerans</name>
    <dbReference type="NCBI Taxonomy" id="2663022"/>
    <lineage>
        <taxon>Bacteria</taxon>
        <taxon>Bacillati</taxon>
        <taxon>Bacillota</taxon>
        <taxon>Bacilli</taxon>
        <taxon>Bacillales</taxon>
        <taxon>Bacillaceae</taxon>
        <taxon>Gracilibacillus</taxon>
    </lineage>
</organism>
<evidence type="ECO:0000259" key="8">
    <source>
        <dbReference type="PROSITE" id="PS50928"/>
    </source>
</evidence>
<dbReference type="RefSeq" id="WP_153790793.1">
    <property type="nucleotide sequence ID" value="NZ_CP045915.1"/>
</dbReference>